<keyword evidence="12 18" id="KW-0547">Nucleotide-binding</keyword>
<keyword evidence="15 18" id="KW-0057">Aromatic amino acid biosynthesis</keyword>
<comment type="catalytic activity">
    <reaction evidence="1 18">
        <text>7-phospho-2-dehydro-3-deoxy-D-arabino-heptonate = 3-dehydroquinate + phosphate</text>
        <dbReference type="Rhea" id="RHEA:21968"/>
        <dbReference type="ChEBI" id="CHEBI:32364"/>
        <dbReference type="ChEBI" id="CHEBI:43474"/>
        <dbReference type="ChEBI" id="CHEBI:58394"/>
        <dbReference type="EC" id="4.2.3.4"/>
    </reaction>
</comment>
<feature type="binding site" evidence="18">
    <location>
        <position position="155"/>
    </location>
    <ligand>
        <name>NAD(+)</name>
        <dbReference type="ChEBI" id="CHEBI:57540"/>
    </ligand>
</feature>
<evidence type="ECO:0000259" key="19">
    <source>
        <dbReference type="Pfam" id="PF01761"/>
    </source>
</evidence>
<evidence type="ECO:0000313" key="22">
    <source>
        <dbReference type="Proteomes" id="UP001595758"/>
    </source>
</evidence>
<feature type="binding site" evidence="18">
    <location>
        <position position="188"/>
    </location>
    <ligand>
        <name>Zn(2+)</name>
        <dbReference type="ChEBI" id="CHEBI:29105"/>
    </ligand>
</feature>
<evidence type="ECO:0000256" key="1">
    <source>
        <dbReference type="ARBA" id="ARBA00001393"/>
    </source>
</evidence>
<dbReference type="SUPFAM" id="SSF56796">
    <property type="entry name" value="Dehydroquinate synthase-like"/>
    <property type="match status" value="1"/>
</dbReference>
<evidence type="ECO:0000256" key="17">
    <source>
        <dbReference type="ARBA" id="ARBA00023285"/>
    </source>
</evidence>
<evidence type="ECO:0000256" key="3">
    <source>
        <dbReference type="ARBA" id="ARBA00003485"/>
    </source>
</evidence>
<feature type="domain" description="3-dehydroquinate synthase N-terminal" evidence="19">
    <location>
        <begin position="71"/>
        <end position="183"/>
    </location>
</feature>
<feature type="binding site" evidence="18">
    <location>
        <begin position="133"/>
        <end position="134"/>
    </location>
    <ligand>
        <name>NAD(+)</name>
        <dbReference type="ChEBI" id="CHEBI:57540"/>
    </ligand>
</feature>
<protein>
    <recommendedName>
        <fullName evidence="8 18">3-dehydroquinate synthase</fullName>
        <shortName evidence="18">DHQS</shortName>
        <ecNumber evidence="7 18">4.2.3.4</ecNumber>
    </recommendedName>
</protein>
<dbReference type="Gene3D" id="1.20.1090.10">
    <property type="entry name" value="Dehydroquinate synthase-like - alpha domain"/>
    <property type="match status" value="1"/>
</dbReference>
<accession>A0ABV8CDQ7</accession>
<dbReference type="Pfam" id="PF24621">
    <property type="entry name" value="DHQS_C"/>
    <property type="match status" value="1"/>
</dbReference>
<comment type="subcellular location">
    <subcellularLocation>
        <location evidence="4 18">Cytoplasm</location>
    </subcellularLocation>
</comment>
<comment type="caution">
    <text evidence="21">The sequence shown here is derived from an EMBL/GenBank/DDBJ whole genome shotgun (WGS) entry which is preliminary data.</text>
</comment>
<feature type="binding site" evidence="18">
    <location>
        <position position="251"/>
    </location>
    <ligand>
        <name>Zn(2+)</name>
        <dbReference type="ChEBI" id="CHEBI:29105"/>
    </ligand>
</feature>
<dbReference type="RefSeq" id="WP_382341714.1">
    <property type="nucleotide sequence ID" value="NZ_JBHSAB010000005.1"/>
</dbReference>
<evidence type="ECO:0000256" key="15">
    <source>
        <dbReference type="ARBA" id="ARBA00023141"/>
    </source>
</evidence>
<comment type="function">
    <text evidence="3 18">Catalyzes the conversion of 3-deoxy-D-arabino-heptulosonate 7-phosphate (DAHP) to dehydroquinate (DHQ).</text>
</comment>
<dbReference type="InterPro" id="IPR050071">
    <property type="entry name" value="Dehydroquinate_synthase"/>
</dbReference>
<name>A0ABV8CDQ7_9GAMM</name>
<dbReference type="NCBIfam" id="TIGR01357">
    <property type="entry name" value="aroB"/>
    <property type="match status" value="1"/>
</dbReference>
<feature type="binding site" evidence="18">
    <location>
        <begin position="109"/>
        <end position="113"/>
    </location>
    <ligand>
        <name>NAD(+)</name>
        <dbReference type="ChEBI" id="CHEBI:57540"/>
    </ligand>
</feature>
<evidence type="ECO:0000256" key="4">
    <source>
        <dbReference type="ARBA" id="ARBA00004496"/>
    </source>
</evidence>
<dbReference type="Proteomes" id="UP001595758">
    <property type="component" value="Unassembled WGS sequence"/>
</dbReference>
<evidence type="ECO:0000256" key="10">
    <source>
        <dbReference type="ARBA" id="ARBA00022605"/>
    </source>
</evidence>
<evidence type="ECO:0000259" key="20">
    <source>
        <dbReference type="Pfam" id="PF24621"/>
    </source>
</evidence>
<evidence type="ECO:0000256" key="11">
    <source>
        <dbReference type="ARBA" id="ARBA00022723"/>
    </source>
</evidence>
<dbReference type="GO" id="GO:0003856">
    <property type="term" value="F:3-dehydroquinate synthase activity"/>
    <property type="evidence" value="ECO:0007669"/>
    <property type="project" value="UniProtKB-EC"/>
</dbReference>
<dbReference type="InterPro" id="IPR030963">
    <property type="entry name" value="DHQ_synth_fam"/>
</dbReference>
<organism evidence="21 22">
    <name type="scientific">Legionella dresdenensis</name>
    <dbReference type="NCBI Taxonomy" id="450200"/>
    <lineage>
        <taxon>Bacteria</taxon>
        <taxon>Pseudomonadati</taxon>
        <taxon>Pseudomonadota</taxon>
        <taxon>Gammaproteobacteria</taxon>
        <taxon>Legionellales</taxon>
        <taxon>Legionellaceae</taxon>
        <taxon>Legionella</taxon>
    </lineage>
</organism>
<dbReference type="Pfam" id="PF01761">
    <property type="entry name" value="DHQ_synthase"/>
    <property type="match status" value="1"/>
</dbReference>
<dbReference type="PANTHER" id="PTHR43622">
    <property type="entry name" value="3-DEHYDROQUINATE SYNTHASE"/>
    <property type="match status" value="1"/>
</dbReference>
<evidence type="ECO:0000256" key="5">
    <source>
        <dbReference type="ARBA" id="ARBA00004661"/>
    </source>
</evidence>
<dbReference type="PANTHER" id="PTHR43622:SF7">
    <property type="entry name" value="3-DEHYDROQUINATE SYNTHASE, CHLOROPLASTIC"/>
    <property type="match status" value="1"/>
</dbReference>
<comment type="pathway">
    <text evidence="5 18">Metabolic intermediate biosynthesis; chorismate biosynthesis; chorismate from D-erythrose 4-phosphate and phosphoenolpyruvate: step 2/7.</text>
</comment>
<dbReference type="InterPro" id="IPR030960">
    <property type="entry name" value="DHQS/DOIS_N"/>
</dbReference>
<proteinExistence type="inferred from homology"/>
<feature type="binding site" evidence="18">
    <location>
        <begin position="75"/>
        <end position="80"/>
    </location>
    <ligand>
        <name>NAD(+)</name>
        <dbReference type="ChEBI" id="CHEBI:57540"/>
    </ligand>
</feature>
<dbReference type="EC" id="4.2.3.4" evidence="7 18"/>
<reference evidence="22" key="1">
    <citation type="journal article" date="2019" name="Int. J. Syst. Evol. Microbiol.">
        <title>The Global Catalogue of Microorganisms (GCM) 10K type strain sequencing project: providing services to taxonomists for standard genome sequencing and annotation.</title>
        <authorList>
            <consortium name="The Broad Institute Genomics Platform"/>
            <consortium name="The Broad Institute Genome Sequencing Center for Infectious Disease"/>
            <person name="Wu L."/>
            <person name="Ma J."/>
        </authorList>
    </citation>
    <scope>NUCLEOTIDE SEQUENCE [LARGE SCALE GENOMIC DNA]</scope>
    <source>
        <strain evidence="22">CCUG 59858</strain>
    </source>
</reference>
<evidence type="ECO:0000256" key="8">
    <source>
        <dbReference type="ARBA" id="ARBA00017684"/>
    </source>
</evidence>
<feature type="binding site" evidence="18">
    <location>
        <position position="146"/>
    </location>
    <ligand>
        <name>NAD(+)</name>
        <dbReference type="ChEBI" id="CHEBI:57540"/>
    </ligand>
</feature>
<keyword evidence="13 18" id="KW-0862">Zinc</keyword>
<evidence type="ECO:0000256" key="2">
    <source>
        <dbReference type="ARBA" id="ARBA00001911"/>
    </source>
</evidence>
<keyword evidence="14 18" id="KW-0520">NAD</keyword>
<keyword evidence="16 18" id="KW-0456">Lyase</keyword>
<keyword evidence="22" id="KW-1185">Reference proteome</keyword>
<gene>
    <name evidence="18 21" type="primary">aroB</name>
    <name evidence="21" type="ORF">ACFORL_05005</name>
</gene>
<dbReference type="PIRSF" id="PIRSF001455">
    <property type="entry name" value="DHQ_synth"/>
    <property type="match status" value="1"/>
</dbReference>
<dbReference type="InterPro" id="IPR056179">
    <property type="entry name" value="DHQS_C"/>
</dbReference>
<evidence type="ECO:0000256" key="12">
    <source>
        <dbReference type="ARBA" id="ARBA00022741"/>
    </source>
</evidence>
<evidence type="ECO:0000256" key="14">
    <source>
        <dbReference type="ARBA" id="ARBA00023027"/>
    </source>
</evidence>
<evidence type="ECO:0000313" key="21">
    <source>
        <dbReference type="EMBL" id="MFC3908433.1"/>
    </source>
</evidence>
<comment type="cofactor">
    <cofactor evidence="2 18">
        <name>NAD(+)</name>
        <dbReference type="ChEBI" id="CHEBI:57540"/>
    </cofactor>
</comment>
<dbReference type="Gene3D" id="3.40.50.1970">
    <property type="match status" value="1"/>
</dbReference>
<feature type="binding site" evidence="18">
    <location>
        <position position="268"/>
    </location>
    <ligand>
        <name>Zn(2+)</name>
        <dbReference type="ChEBI" id="CHEBI:29105"/>
    </ligand>
</feature>
<evidence type="ECO:0000256" key="13">
    <source>
        <dbReference type="ARBA" id="ARBA00022833"/>
    </source>
</evidence>
<keyword evidence="9 18" id="KW-0963">Cytoplasm</keyword>
<feature type="binding site" evidence="18">
    <location>
        <begin position="173"/>
        <end position="176"/>
    </location>
    <ligand>
        <name>NAD(+)</name>
        <dbReference type="ChEBI" id="CHEBI:57540"/>
    </ligand>
</feature>
<evidence type="ECO:0000256" key="18">
    <source>
        <dbReference type="HAMAP-Rule" id="MF_00110"/>
    </source>
</evidence>
<sequence length="370" mass="40664">MAKSELIDQITVRLPAHSYPILTGYNLLQNADLLRQYIASSQVMVVTNTTIAPYYLHFLQSALSERQCHTVILEDGEIYKNQASLFKIYDALINNNYHRDATLVALGGGVVGDISGFAASTYQRGINLVQIPTTLLAQVDSSVGGKTAINHPAGKNMIGSFYQPQAVIMDLNTLHTLPPREFAAGLAEVIKYAVLAGGDFKDLVSTSLANGLTPASRTLPEIIKICCQIKADYVVQDERETGVRALLNLGHTVGHALEAYTGYSRWLHGEAVAIGLYCAALLSRRYCNLAGNELAEIDNMLAQAQLPRRIPADIDLEKVFALMAKDKKIKNNVLRFILIKNLGSCYVEEKVERPELYNVLKNAVKGEQNK</sequence>
<dbReference type="EMBL" id="JBHSAB010000005">
    <property type="protein sequence ID" value="MFC3908433.1"/>
    <property type="molecule type" value="Genomic_DNA"/>
</dbReference>
<evidence type="ECO:0000256" key="7">
    <source>
        <dbReference type="ARBA" id="ARBA00013031"/>
    </source>
</evidence>
<evidence type="ECO:0000256" key="9">
    <source>
        <dbReference type="ARBA" id="ARBA00022490"/>
    </source>
</evidence>
<keyword evidence="17 18" id="KW-0170">Cobalt</keyword>
<evidence type="ECO:0000256" key="16">
    <source>
        <dbReference type="ARBA" id="ARBA00023239"/>
    </source>
</evidence>
<dbReference type="CDD" id="cd08195">
    <property type="entry name" value="DHQS"/>
    <property type="match status" value="1"/>
</dbReference>
<evidence type="ECO:0000256" key="6">
    <source>
        <dbReference type="ARBA" id="ARBA00005412"/>
    </source>
</evidence>
<dbReference type="InterPro" id="IPR016037">
    <property type="entry name" value="DHQ_synth_AroB"/>
</dbReference>
<dbReference type="HAMAP" id="MF_00110">
    <property type="entry name" value="DHQ_synthase"/>
    <property type="match status" value="1"/>
</dbReference>
<comment type="similarity">
    <text evidence="6 18">Belongs to the sugar phosphate cyclases superfamily. Dehydroquinate synthase family.</text>
</comment>
<keyword evidence="10 18" id="KW-0028">Amino-acid biosynthesis</keyword>
<comment type="cofactor">
    <cofactor evidence="18">
        <name>Co(2+)</name>
        <dbReference type="ChEBI" id="CHEBI:48828"/>
    </cofactor>
    <cofactor evidence="18">
        <name>Zn(2+)</name>
        <dbReference type="ChEBI" id="CHEBI:29105"/>
    </cofactor>
    <text evidence="18">Binds 1 divalent metal cation per subunit. Can use either Co(2+) or Zn(2+).</text>
</comment>
<keyword evidence="11 18" id="KW-0479">Metal-binding</keyword>
<feature type="domain" description="3-dehydroquinate synthase C-terminal" evidence="20">
    <location>
        <begin position="185"/>
        <end position="328"/>
    </location>
</feature>